<dbReference type="GO" id="GO:0016324">
    <property type="term" value="C:apical plasma membrane"/>
    <property type="evidence" value="ECO:0007669"/>
    <property type="project" value="TreeGrafter"/>
</dbReference>
<evidence type="ECO:0000313" key="6">
    <source>
        <dbReference type="Proteomes" id="UP000274504"/>
    </source>
</evidence>
<dbReference type="GO" id="GO:0045197">
    <property type="term" value="P:establishment or maintenance of epithelial cell apical/basal polarity"/>
    <property type="evidence" value="ECO:0007669"/>
    <property type="project" value="TreeGrafter"/>
</dbReference>
<accession>A0A158QDQ7</accession>
<keyword evidence="2" id="KW-0677">Repeat</keyword>
<dbReference type="GO" id="GO:0051660">
    <property type="term" value="P:establishment of centrosome localization"/>
    <property type="evidence" value="ECO:0007669"/>
    <property type="project" value="TreeGrafter"/>
</dbReference>
<dbReference type="Pfam" id="PF12053">
    <property type="entry name" value="Par3_HAL_N_term"/>
    <property type="match status" value="2"/>
</dbReference>
<dbReference type="AlphaFoldDB" id="A0A158QDQ7"/>
<proteinExistence type="predicted"/>
<name>A0A158QDQ7_HYMDI</name>
<dbReference type="GO" id="GO:0000226">
    <property type="term" value="P:microtubule cytoskeleton organization"/>
    <property type="evidence" value="ECO:0007669"/>
    <property type="project" value="TreeGrafter"/>
</dbReference>
<protein>
    <submittedName>
        <fullName evidence="7">Par3_HAL_N_term domain-containing protein</fullName>
    </submittedName>
</protein>
<dbReference type="STRING" id="6216.A0A158QDQ7"/>
<dbReference type="GO" id="GO:0007155">
    <property type="term" value="P:cell adhesion"/>
    <property type="evidence" value="ECO:0007669"/>
    <property type="project" value="TreeGrafter"/>
</dbReference>
<dbReference type="GO" id="GO:0043296">
    <property type="term" value="C:apical junction complex"/>
    <property type="evidence" value="ECO:0007669"/>
    <property type="project" value="TreeGrafter"/>
</dbReference>
<gene>
    <name evidence="5" type="ORF">HDID_LOCUS3502</name>
</gene>
<feature type="domain" description="Par3/HAL N-terminal" evidence="4">
    <location>
        <begin position="1"/>
        <end position="41"/>
    </location>
</feature>
<feature type="domain" description="Par3/HAL N-terminal" evidence="4">
    <location>
        <begin position="82"/>
        <end position="135"/>
    </location>
</feature>
<dbReference type="GO" id="GO:0030010">
    <property type="term" value="P:establishment of cell polarity"/>
    <property type="evidence" value="ECO:0007669"/>
    <property type="project" value="TreeGrafter"/>
</dbReference>
<dbReference type="InterPro" id="IPR052213">
    <property type="entry name" value="PAR3"/>
</dbReference>
<evidence type="ECO:0000256" key="3">
    <source>
        <dbReference type="ARBA" id="ARBA00023306"/>
    </source>
</evidence>
<keyword evidence="1" id="KW-0132">Cell division</keyword>
<evidence type="ECO:0000256" key="1">
    <source>
        <dbReference type="ARBA" id="ARBA00022618"/>
    </source>
</evidence>
<dbReference type="WBParaSite" id="HDID_0000350401-mRNA-1">
    <property type="protein sequence ID" value="HDID_0000350401-mRNA-1"/>
    <property type="gene ID" value="HDID_0000350401"/>
</dbReference>
<dbReference type="PANTHER" id="PTHR16484">
    <property type="entry name" value="PARTITIONING DEFECTIVE 3 RELATED"/>
    <property type="match status" value="1"/>
</dbReference>
<dbReference type="Gene3D" id="3.10.20.90">
    <property type="entry name" value="Phosphatidylinositol 3-kinase Catalytic Subunit, Chain A, domain 1"/>
    <property type="match status" value="1"/>
</dbReference>
<evidence type="ECO:0000313" key="7">
    <source>
        <dbReference type="WBParaSite" id="HDID_0000350401-mRNA-1"/>
    </source>
</evidence>
<organism evidence="7">
    <name type="scientific">Hymenolepis diminuta</name>
    <name type="common">Rat tapeworm</name>
    <dbReference type="NCBI Taxonomy" id="6216"/>
    <lineage>
        <taxon>Eukaryota</taxon>
        <taxon>Metazoa</taxon>
        <taxon>Spiralia</taxon>
        <taxon>Lophotrochozoa</taxon>
        <taxon>Platyhelminthes</taxon>
        <taxon>Cestoda</taxon>
        <taxon>Eucestoda</taxon>
        <taxon>Cyclophyllidea</taxon>
        <taxon>Hymenolepididae</taxon>
        <taxon>Hymenolepis</taxon>
    </lineage>
</organism>
<dbReference type="OrthoDB" id="6288068at2759"/>
<dbReference type="PANTHER" id="PTHR16484:SF17">
    <property type="entry name" value="BAZOOKA, ISOFORM B"/>
    <property type="match status" value="1"/>
</dbReference>
<evidence type="ECO:0000259" key="4">
    <source>
        <dbReference type="Pfam" id="PF12053"/>
    </source>
</evidence>
<evidence type="ECO:0000256" key="2">
    <source>
        <dbReference type="ARBA" id="ARBA00022737"/>
    </source>
</evidence>
<dbReference type="EMBL" id="UYSG01001078">
    <property type="protein sequence ID" value="VDL34076.1"/>
    <property type="molecule type" value="Genomic_DNA"/>
</dbReference>
<sequence>MKVTVSFADTKVVVPCGDGGIPVRALAEMAICRFRKSIGANFNVTRRLSLSQDAEALLSASTITTAITTSTESEGILEESSNVVHAIGEAEGRFARQRQPSTTIFIVEALTLARDGGILDWDDRVCDVLDDREMVNKKNYFASVQNFHFQYA</sequence>
<keyword evidence="3" id="KW-0131">Cell cycle</keyword>
<reference evidence="7" key="1">
    <citation type="submission" date="2016-04" db="UniProtKB">
        <authorList>
            <consortium name="WormBaseParasite"/>
        </authorList>
    </citation>
    <scope>IDENTIFICATION</scope>
</reference>
<dbReference type="Proteomes" id="UP000274504">
    <property type="component" value="Unassembled WGS sequence"/>
</dbReference>
<evidence type="ECO:0000313" key="5">
    <source>
        <dbReference type="EMBL" id="VDL34076.1"/>
    </source>
</evidence>
<dbReference type="GO" id="GO:0051301">
    <property type="term" value="P:cell division"/>
    <property type="evidence" value="ECO:0007669"/>
    <property type="project" value="UniProtKB-KW"/>
</dbReference>
<reference evidence="5 6" key="2">
    <citation type="submission" date="2018-11" db="EMBL/GenBank/DDBJ databases">
        <authorList>
            <consortium name="Pathogen Informatics"/>
        </authorList>
    </citation>
    <scope>NUCLEOTIDE SEQUENCE [LARGE SCALE GENOMIC DNA]</scope>
</reference>
<dbReference type="GO" id="GO:0035091">
    <property type="term" value="F:phosphatidylinositol binding"/>
    <property type="evidence" value="ECO:0007669"/>
    <property type="project" value="TreeGrafter"/>
</dbReference>
<dbReference type="GO" id="GO:0005912">
    <property type="term" value="C:adherens junction"/>
    <property type="evidence" value="ECO:0007669"/>
    <property type="project" value="TreeGrafter"/>
</dbReference>
<dbReference type="GO" id="GO:0005938">
    <property type="term" value="C:cell cortex"/>
    <property type="evidence" value="ECO:0007669"/>
    <property type="project" value="TreeGrafter"/>
</dbReference>
<dbReference type="InterPro" id="IPR021922">
    <property type="entry name" value="Par3/HAL_N"/>
</dbReference>
<dbReference type="GO" id="GO:0008104">
    <property type="term" value="P:intracellular protein localization"/>
    <property type="evidence" value="ECO:0007669"/>
    <property type="project" value="TreeGrafter"/>
</dbReference>